<dbReference type="RefSeq" id="WP_018992958.1">
    <property type="nucleotide sequence ID" value="NZ_CP141259.1"/>
</dbReference>
<organism evidence="1 2">
    <name type="scientific">Aromatoleum evansii</name>
    <name type="common">Azoarcus evansii</name>
    <dbReference type="NCBI Taxonomy" id="59406"/>
    <lineage>
        <taxon>Bacteria</taxon>
        <taxon>Pseudomonadati</taxon>
        <taxon>Pseudomonadota</taxon>
        <taxon>Betaproteobacteria</taxon>
        <taxon>Rhodocyclales</taxon>
        <taxon>Rhodocyclaceae</taxon>
        <taxon>Aromatoleum</taxon>
    </lineage>
</organism>
<name>A0ABZ1AS80_AROEV</name>
<keyword evidence="2" id="KW-1185">Reference proteome</keyword>
<evidence type="ECO:0000313" key="2">
    <source>
        <dbReference type="Proteomes" id="UP001626593"/>
    </source>
</evidence>
<dbReference type="EMBL" id="CP141259">
    <property type="protein sequence ID" value="WRL48732.1"/>
    <property type="molecule type" value="Genomic_DNA"/>
</dbReference>
<gene>
    <name evidence="1" type="ORF">U5817_11975</name>
</gene>
<proteinExistence type="predicted"/>
<evidence type="ECO:0008006" key="3">
    <source>
        <dbReference type="Google" id="ProtNLM"/>
    </source>
</evidence>
<accession>A0ABZ1AS80</accession>
<protein>
    <recommendedName>
        <fullName evidence="3">Branched-chain amino acid ATP-binding cassette transporter C-terminal domain-containing protein</fullName>
    </recommendedName>
</protein>
<reference evidence="1 2" key="1">
    <citation type="submission" date="2023-12" db="EMBL/GenBank/DDBJ databases">
        <title>A. evansii MAY27, complete genome.</title>
        <authorList>
            <person name="Wang Y."/>
        </authorList>
    </citation>
    <scope>NUCLEOTIDE SEQUENCE [LARGE SCALE GENOMIC DNA]</scope>
    <source>
        <strain evidence="1 2">MAY27</strain>
    </source>
</reference>
<sequence length="62" mass="6811">MRSNSYVIENRRITLSGPAADLLASPEIAERYLGVGTAVRFSRDESSRLAKRLLSAIDLLSC</sequence>
<dbReference type="Proteomes" id="UP001626593">
    <property type="component" value="Chromosome"/>
</dbReference>
<evidence type="ECO:0000313" key="1">
    <source>
        <dbReference type="EMBL" id="WRL48732.1"/>
    </source>
</evidence>